<dbReference type="Pfam" id="PF00842">
    <property type="entry name" value="Ala_racemase_C"/>
    <property type="match status" value="1"/>
</dbReference>
<dbReference type="SUPFAM" id="SSF51419">
    <property type="entry name" value="PLP-binding barrel"/>
    <property type="match status" value="1"/>
</dbReference>
<evidence type="ECO:0000256" key="2">
    <source>
        <dbReference type="ARBA" id="ARBA00022898"/>
    </source>
</evidence>
<dbReference type="InterPro" id="IPR029066">
    <property type="entry name" value="PLP-binding_barrel"/>
</dbReference>
<feature type="modified residue" description="N6-(pyridoxal phosphate)lysine" evidence="4 5">
    <location>
        <position position="40"/>
    </location>
</feature>
<accession>A0A974BM29</accession>
<evidence type="ECO:0000313" key="8">
    <source>
        <dbReference type="EMBL" id="NYB75197.1"/>
    </source>
</evidence>
<dbReference type="GO" id="GO:0008784">
    <property type="term" value="F:alanine racemase activity"/>
    <property type="evidence" value="ECO:0007669"/>
    <property type="project" value="UniProtKB-UniRule"/>
</dbReference>
<dbReference type="FunFam" id="3.20.20.10:FF:000002">
    <property type="entry name" value="Alanine racemase"/>
    <property type="match status" value="1"/>
</dbReference>
<evidence type="ECO:0000256" key="4">
    <source>
        <dbReference type="HAMAP-Rule" id="MF_01201"/>
    </source>
</evidence>
<gene>
    <name evidence="8" type="primary">alr</name>
    <name evidence="8" type="ORF">HZF24_13695</name>
</gene>
<keyword evidence="3 4" id="KW-0413">Isomerase</keyword>
<evidence type="ECO:0000313" key="9">
    <source>
        <dbReference type="Proteomes" id="UP000611629"/>
    </source>
</evidence>
<feature type="binding site" evidence="4 6">
    <location>
        <position position="311"/>
    </location>
    <ligand>
        <name>substrate</name>
    </ligand>
</feature>
<dbReference type="InterPro" id="IPR001608">
    <property type="entry name" value="Ala_racemase_N"/>
</dbReference>
<evidence type="ECO:0000259" key="7">
    <source>
        <dbReference type="SMART" id="SM01005"/>
    </source>
</evidence>
<proteinExistence type="inferred from homology"/>
<dbReference type="InterPro" id="IPR020622">
    <property type="entry name" value="Ala_racemase_pyridoxalP-BS"/>
</dbReference>
<dbReference type="SUPFAM" id="SSF50621">
    <property type="entry name" value="Alanine racemase C-terminal domain-like"/>
    <property type="match status" value="1"/>
</dbReference>
<dbReference type="GO" id="GO:0009252">
    <property type="term" value="P:peptidoglycan biosynthetic process"/>
    <property type="evidence" value="ECO:0007669"/>
    <property type="project" value="TreeGrafter"/>
</dbReference>
<dbReference type="GO" id="GO:0030632">
    <property type="term" value="P:D-alanine biosynthetic process"/>
    <property type="evidence" value="ECO:0007669"/>
    <property type="project" value="UniProtKB-UniRule"/>
</dbReference>
<dbReference type="InterPro" id="IPR000821">
    <property type="entry name" value="Ala_racemase"/>
</dbReference>
<dbReference type="Pfam" id="PF01168">
    <property type="entry name" value="Ala_racemase_N"/>
    <property type="match status" value="1"/>
</dbReference>
<dbReference type="InterPro" id="IPR011079">
    <property type="entry name" value="Ala_racemase_C"/>
</dbReference>
<feature type="active site" description="Proton acceptor; specific for D-alanine" evidence="4">
    <location>
        <position position="40"/>
    </location>
</feature>
<feature type="binding site" evidence="4 6">
    <location>
        <position position="138"/>
    </location>
    <ligand>
        <name>substrate</name>
    </ligand>
</feature>
<dbReference type="PRINTS" id="PR00992">
    <property type="entry name" value="ALARACEMASE"/>
</dbReference>
<reference evidence="8" key="1">
    <citation type="submission" date="2020-07" db="EMBL/GenBank/DDBJ databases">
        <title>Genomic analysis of a strain of Sedimentibacter Hydroxybenzoicus DSM7310.</title>
        <authorList>
            <person name="Ma S."/>
        </authorList>
    </citation>
    <scope>NUCLEOTIDE SEQUENCE</scope>
    <source>
        <strain evidence="8">DSM 7310</strain>
    </source>
</reference>
<dbReference type="CDD" id="cd00430">
    <property type="entry name" value="PLPDE_III_AR"/>
    <property type="match status" value="1"/>
</dbReference>
<dbReference type="PANTHER" id="PTHR30511">
    <property type="entry name" value="ALANINE RACEMASE"/>
    <property type="match status" value="1"/>
</dbReference>
<comment type="similarity">
    <text evidence="4">Belongs to the alanine racemase family.</text>
</comment>
<keyword evidence="9" id="KW-1185">Reference proteome</keyword>
<evidence type="ECO:0000256" key="1">
    <source>
        <dbReference type="ARBA" id="ARBA00001933"/>
    </source>
</evidence>
<dbReference type="PANTHER" id="PTHR30511:SF0">
    <property type="entry name" value="ALANINE RACEMASE, CATABOLIC-RELATED"/>
    <property type="match status" value="1"/>
</dbReference>
<comment type="catalytic activity">
    <reaction evidence="4">
        <text>L-alanine = D-alanine</text>
        <dbReference type="Rhea" id="RHEA:20249"/>
        <dbReference type="ChEBI" id="CHEBI:57416"/>
        <dbReference type="ChEBI" id="CHEBI:57972"/>
        <dbReference type="EC" id="5.1.1.1"/>
    </reaction>
</comment>
<evidence type="ECO:0000256" key="6">
    <source>
        <dbReference type="PIRSR" id="PIRSR600821-52"/>
    </source>
</evidence>
<dbReference type="Gene3D" id="3.20.20.10">
    <property type="entry name" value="Alanine racemase"/>
    <property type="match status" value="1"/>
</dbReference>
<dbReference type="InterPro" id="IPR009006">
    <property type="entry name" value="Ala_racemase/Decarboxylase_C"/>
</dbReference>
<name>A0A974BM29_SEDHY</name>
<dbReference type="GO" id="GO:0005829">
    <property type="term" value="C:cytosol"/>
    <property type="evidence" value="ECO:0007669"/>
    <property type="project" value="TreeGrafter"/>
</dbReference>
<dbReference type="GO" id="GO:0030170">
    <property type="term" value="F:pyridoxal phosphate binding"/>
    <property type="evidence" value="ECO:0007669"/>
    <property type="project" value="UniProtKB-UniRule"/>
</dbReference>
<dbReference type="NCBIfam" id="TIGR00492">
    <property type="entry name" value="alr"/>
    <property type="match status" value="1"/>
</dbReference>
<organism evidence="8 9">
    <name type="scientific">Sedimentibacter hydroxybenzoicus DSM 7310</name>
    <dbReference type="NCBI Taxonomy" id="1123245"/>
    <lineage>
        <taxon>Bacteria</taxon>
        <taxon>Bacillati</taxon>
        <taxon>Bacillota</taxon>
        <taxon>Tissierellia</taxon>
        <taxon>Sedimentibacter</taxon>
    </lineage>
</organism>
<dbReference type="Proteomes" id="UP000611629">
    <property type="component" value="Unassembled WGS sequence"/>
</dbReference>
<feature type="active site" description="Proton acceptor; specific for L-alanine" evidence="4">
    <location>
        <position position="262"/>
    </location>
</feature>
<dbReference type="Gene3D" id="2.40.37.10">
    <property type="entry name" value="Lyase, Ornithine Decarboxylase, Chain A, domain 1"/>
    <property type="match status" value="1"/>
</dbReference>
<dbReference type="SMART" id="SM01005">
    <property type="entry name" value="Ala_racemase_C"/>
    <property type="match status" value="1"/>
</dbReference>
<dbReference type="EMBL" id="JACBNQ010000018">
    <property type="protein sequence ID" value="NYB75197.1"/>
    <property type="molecule type" value="Genomic_DNA"/>
</dbReference>
<sequence>MDYEILRDTVAEINLDNIAHNVRTIKEMIGNDVAMMTVIKGDGYGHGAAAVAPIMIENGADYLAVATLTEALELRKLYKDYKLFILGHTPNEVLHYVVDNNIVQTIYSIEQAKILDELGKHINKKPVVHIKYDTGLHRLGYEHKKESIEEIMRILELKNLCVEGIFSHLAQASKEDDKEQYERFIQAISEIESKGYKFKYKHLCESIAIIEYPEYRFNMVRPGTVLYGIKPYKENFFFKQALTLKTRICSIRNVRKGEGVGYSYVWKADRDIVIGTLPFGFADGYSRKLSGGLGYMIVNGKKAPVVGRVCMDQCMIDLTDIPNVKIGDEVIIFGDGKDGSITIEQASQLLDVTRGEILSRISRRTPRVYIKGDNICKTVDYLMD</sequence>
<dbReference type="EC" id="5.1.1.1" evidence="4"/>
<dbReference type="HAMAP" id="MF_01201">
    <property type="entry name" value="Ala_racemase"/>
    <property type="match status" value="1"/>
</dbReference>
<comment type="pathway">
    <text evidence="4">Amino-acid biosynthesis; D-alanine biosynthesis; D-alanine from L-alanine: step 1/1.</text>
</comment>
<dbReference type="RefSeq" id="WP_179238903.1">
    <property type="nucleotide sequence ID" value="NZ_JACBNQ010000018.1"/>
</dbReference>
<keyword evidence="2 4" id="KW-0663">Pyridoxal phosphate</keyword>
<comment type="function">
    <text evidence="4">Catalyzes the interconversion of L-alanine and D-alanine. May also act on other amino acids.</text>
</comment>
<comment type="caution">
    <text evidence="8">The sequence shown here is derived from an EMBL/GenBank/DDBJ whole genome shotgun (WGS) entry which is preliminary data.</text>
</comment>
<protein>
    <recommendedName>
        <fullName evidence="4">Alanine racemase</fullName>
        <ecNumber evidence="4">5.1.1.1</ecNumber>
    </recommendedName>
</protein>
<evidence type="ECO:0000256" key="5">
    <source>
        <dbReference type="PIRSR" id="PIRSR600821-50"/>
    </source>
</evidence>
<dbReference type="PROSITE" id="PS00395">
    <property type="entry name" value="ALANINE_RACEMASE"/>
    <property type="match status" value="1"/>
</dbReference>
<evidence type="ECO:0000256" key="3">
    <source>
        <dbReference type="ARBA" id="ARBA00023235"/>
    </source>
</evidence>
<feature type="domain" description="Alanine racemase C-terminal" evidence="7">
    <location>
        <begin position="241"/>
        <end position="370"/>
    </location>
</feature>
<comment type="cofactor">
    <cofactor evidence="1 4 5">
        <name>pyridoxal 5'-phosphate</name>
        <dbReference type="ChEBI" id="CHEBI:597326"/>
    </cofactor>
</comment>
<dbReference type="AlphaFoldDB" id="A0A974BM29"/>